<dbReference type="AlphaFoldDB" id="A0AAP9R207"/>
<proteinExistence type="predicted"/>
<reference evidence="2" key="1">
    <citation type="submission" date="2020-06" db="EMBL/GenBank/DDBJ databases">
        <title>REHAB project genomes.</title>
        <authorList>
            <person name="Shaw L.P."/>
        </authorList>
    </citation>
    <scope>NUCLEOTIDE SEQUENCE [LARGE SCALE GENOMIC DNA]</scope>
    <source>
        <strain evidence="2">RHBSTW-00938</strain>
        <plasmid evidence="2">prhbstw-00938_2</plasmid>
    </source>
</reference>
<accession>A0AAP9R207</accession>
<name>A0AAP9R207_KLEAE</name>
<dbReference type="Proteomes" id="UP000514462">
    <property type="component" value="Plasmid pRHBSTW-00938_2"/>
</dbReference>
<geneLocation type="plasmid" evidence="2">
    <name>prhbstw-00938_2</name>
</geneLocation>
<gene>
    <name evidence="1" type="ORF">HV331_26870</name>
</gene>
<dbReference type="EMBL" id="CP055905">
    <property type="protein sequence ID" value="QMR43098.1"/>
    <property type="molecule type" value="Genomic_DNA"/>
</dbReference>
<evidence type="ECO:0000313" key="1">
    <source>
        <dbReference type="EMBL" id="QMR43098.1"/>
    </source>
</evidence>
<organism evidence="1 2">
    <name type="scientific">Klebsiella aerogenes</name>
    <name type="common">Enterobacter aerogenes</name>
    <dbReference type="NCBI Taxonomy" id="548"/>
    <lineage>
        <taxon>Bacteria</taxon>
        <taxon>Pseudomonadati</taxon>
        <taxon>Pseudomonadota</taxon>
        <taxon>Gammaproteobacteria</taxon>
        <taxon>Enterobacterales</taxon>
        <taxon>Enterobacteriaceae</taxon>
        <taxon>Klebsiella/Raoultella group</taxon>
        <taxon>Klebsiella</taxon>
    </lineage>
</organism>
<keyword evidence="1" id="KW-0614">Plasmid</keyword>
<evidence type="ECO:0000313" key="2">
    <source>
        <dbReference type="Proteomes" id="UP000514462"/>
    </source>
</evidence>
<dbReference type="RefSeq" id="WP_182015477.1">
    <property type="nucleotide sequence ID" value="NZ_CP055905.1"/>
</dbReference>
<sequence>MTSKYYWINHNGNVEIAVFIPETIEDIETGQHVFGMLRLTSNPEEFLFLNEVEVLSGPLLPPYIY</sequence>
<protein>
    <submittedName>
        <fullName evidence="1">Uncharacterized protein</fullName>
    </submittedName>
</protein>